<name>A0ABX2D2L3_9CYAN</name>
<evidence type="ECO:0000259" key="1">
    <source>
        <dbReference type="Pfam" id="PF03811"/>
    </source>
</evidence>
<keyword evidence="3" id="KW-1185">Reference proteome</keyword>
<protein>
    <recommendedName>
        <fullName evidence="1">InsA N-terminal zinc ribbon domain-containing protein</fullName>
    </recommendedName>
</protein>
<evidence type="ECO:0000313" key="3">
    <source>
        <dbReference type="Proteomes" id="UP000702425"/>
    </source>
</evidence>
<organism evidence="2 3">
    <name type="scientific">Microcoleus asticus IPMA8</name>
    <dbReference type="NCBI Taxonomy" id="2563858"/>
    <lineage>
        <taxon>Bacteria</taxon>
        <taxon>Bacillati</taxon>
        <taxon>Cyanobacteriota</taxon>
        <taxon>Cyanophyceae</taxon>
        <taxon>Oscillatoriophycideae</taxon>
        <taxon>Oscillatoriales</taxon>
        <taxon>Microcoleaceae</taxon>
        <taxon>Microcoleus</taxon>
        <taxon>Microcoleus asticus</taxon>
    </lineage>
</organism>
<dbReference type="EMBL" id="SRRZ01000084">
    <property type="protein sequence ID" value="NQE36408.1"/>
    <property type="molecule type" value="Genomic_DNA"/>
</dbReference>
<sequence length="42" mass="5091">MECPNCQSDFFIKNGNTYYGKQRFQCKNCSRQFIENSQYKQI</sequence>
<reference evidence="2 3" key="1">
    <citation type="journal article" date="2020" name="Sci. Rep.">
        <title>A novel cyanobacterial geosmin producer, revising GeoA distribution and dispersion patterns in Bacteria.</title>
        <authorList>
            <person name="Churro C."/>
            <person name="Semedo-Aguiar A.P."/>
            <person name="Silva A.D."/>
            <person name="Pereira-Leal J.B."/>
            <person name="Leite R.B."/>
        </authorList>
    </citation>
    <scope>NUCLEOTIDE SEQUENCE [LARGE SCALE GENOMIC DNA]</scope>
    <source>
        <strain evidence="2 3">IPMA8</strain>
    </source>
</reference>
<comment type="caution">
    <text evidence="2">The sequence shown here is derived from an EMBL/GenBank/DDBJ whole genome shotgun (WGS) entry which is preliminary data.</text>
</comment>
<dbReference type="Pfam" id="PF03811">
    <property type="entry name" value="Zn_ribbon_InsA"/>
    <property type="match status" value="1"/>
</dbReference>
<dbReference type="Proteomes" id="UP000702425">
    <property type="component" value="Unassembled WGS sequence"/>
</dbReference>
<gene>
    <name evidence="2" type="ORF">E5S67_04173</name>
</gene>
<evidence type="ECO:0000313" key="2">
    <source>
        <dbReference type="EMBL" id="NQE36408.1"/>
    </source>
</evidence>
<dbReference type="InterPro" id="IPR003220">
    <property type="entry name" value="InsA_N_dom_Znf"/>
</dbReference>
<accession>A0ABX2D2L3</accession>
<proteinExistence type="predicted"/>
<feature type="domain" description="InsA N-terminal zinc ribbon" evidence="1">
    <location>
        <begin position="2"/>
        <end position="29"/>
    </location>
</feature>